<feature type="compositionally biased region" description="Basic and acidic residues" evidence="1">
    <location>
        <begin position="417"/>
        <end position="495"/>
    </location>
</feature>
<accession>A0A0B7ILT1</accession>
<evidence type="ECO:0000313" key="4">
    <source>
        <dbReference type="Proteomes" id="UP000038200"/>
    </source>
</evidence>
<dbReference type="EMBL" id="CDOL01000217">
    <property type="protein sequence ID" value="CEN52810.1"/>
    <property type="molecule type" value="Genomic_DNA"/>
</dbReference>
<dbReference type="AlphaFoldDB" id="A0A0B7ILT1"/>
<name>A0A0B7ILT1_9FLAO</name>
<dbReference type="OrthoDB" id="1039836at2"/>
<feature type="compositionally biased region" description="Polar residues" evidence="1">
    <location>
        <begin position="404"/>
        <end position="416"/>
    </location>
</feature>
<evidence type="ECO:0000256" key="2">
    <source>
        <dbReference type="SAM" id="Phobius"/>
    </source>
</evidence>
<sequence length="495" mass="56593">MKTSIDNYYYQNAGQARAIANVLGYQESFNPETKSLTFSKGDISKTYSLQELKQGSQLPDRENILEKSRENLVSFFDKERATNNFDEYKAELLRDNNIAIVKWDNIKGNQNDQNSDGFTIIDLNNKISFTGADFYKYAFENNHLLNGQGEKLDVNWEALNAVGIDHNKLTEQEKESIARGEKSELKGLIIDDNEQNRKYLESEKIDYEAKDGKLHFQAKISTAKEIEVENTPQNKKKLKDENIDFRETPDNKLKIQDKVSLRKLVIGAVLIISPIAGIALMMTPKRNEIKQSNDNSLKLNKKDIESLKQGNIITKNNSKNERVVMQIDKDTNELVTVKAKDITIPNKIGGVVLTPAQKESLSKGYEINLQNESLNKTYSVKLDLNSKNGIDIKDNTKIKEEVNINRTQGKENTTPEQKVEKAEQSIKSDKVQEETVKEQKKENTTTEKQELSKDNNKSISNEEDKKEKTDISKEYKKEVENYYNKSEKSNKGLKL</sequence>
<evidence type="ECO:0000313" key="3">
    <source>
        <dbReference type="EMBL" id="CEN52810.1"/>
    </source>
</evidence>
<evidence type="ECO:0000256" key="1">
    <source>
        <dbReference type="SAM" id="MobiDB-lite"/>
    </source>
</evidence>
<keyword evidence="2" id="KW-1133">Transmembrane helix</keyword>
<reference evidence="3 4" key="1">
    <citation type="submission" date="2015-01" db="EMBL/GenBank/DDBJ databases">
        <authorList>
            <person name="Xiang T."/>
            <person name="Song Y."/>
            <person name="Huang L."/>
            <person name="Wang B."/>
            <person name="Wu P."/>
        </authorList>
    </citation>
    <scope>NUCLEOTIDE SEQUENCE [LARGE SCALE GENOMIC DNA]</scope>
    <source>
        <strain evidence="3 4">CcD93</strain>
    </source>
</reference>
<keyword evidence="2" id="KW-0472">Membrane</keyword>
<feature type="transmembrane region" description="Helical" evidence="2">
    <location>
        <begin position="264"/>
        <end position="282"/>
    </location>
</feature>
<proteinExistence type="predicted"/>
<feature type="region of interest" description="Disordered" evidence="1">
    <location>
        <begin position="404"/>
        <end position="495"/>
    </location>
</feature>
<protein>
    <submittedName>
        <fullName evidence="3">Putative integral membrane protein</fullName>
    </submittedName>
</protein>
<gene>
    <name evidence="3" type="ORF">CCAND93_30013</name>
</gene>
<organism evidence="3 4">
    <name type="scientific">Capnocytophaga canis</name>
    <dbReference type="NCBI Taxonomy" id="1848903"/>
    <lineage>
        <taxon>Bacteria</taxon>
        <taxon>Pseudomonadati</taxon>
        <taxon>Bacteroidota</taxon>
        <taxon>Flavobacteriia</taxon>
        <taxon>Flavobacteriales</taxon>
        <taxon>Flavobacteriaceae</taxon>
        <taxon>Capnocytophaga</taxon>
    </lineage>
</organism>
<dbReference type="Proteomes" id="UP000038200">
    <property type="component" value="Unassembled WGS sequence"/>
</dbReference>
<keyword evidence="2" id="KW-0812">Transmembrane</keyword>